<sequence>NGNIRIGDRNFDLRPSKAAFKSQNLLENTGLLGTRYVLQDQEQIRRKMSTEYEEETNAIERNAEEKLTDLPKYILHGKDKANKFRLPYDELSNGNVDDLLNKLTTEDDIYKRT</sequence>
<keyword evidence="2" id="KW-1185">Reference proteome</keyword>
<gene>
    <name evidence="1" type="ORF">CHS0354_003884</name>
</gene>
<reference evidence="1" key="2">
    <citation type="journal article" date="2021" name="Genome Biol. Evol.">
        <title>Developing a high-quality reference genome for a parasitic bivalve with doubly uniparental inheritance (Bivalvia: Unionida).</title>
        <authorList>
            <person name="Smith C.H."/>
        </authorList>
    </citation>
    <scope>NUCLEOTIDE SEQUENCE</scope>
    <source>
        <strain evidence="1">CHS0354</strain>
        <tissue evidence="1">Mantle</tissue>
    </source>
</reference>
<name>A0AAE0VRC0_9BIVA</name>
<dbReference type="Proteomes" id="UP001195483">
    <property type="component" value="Unassembled WGS sequence"/>
</dbReference>
<proteinExistence type="predicted"/>
<accession>A0AAE0VRC0</accession>
<evidence type="ECO:0000313" key="1">
    <source>
        <dbReference type="EMBL" id="KAK3586200.1"/>
    </source>
</evidence>
<comment type="caution">
    <text evidence="1">The sequence shown here is derived from an EMBL/GenBank/DDBJ whole genome shotgun (WGS) entry which is preliminary data.</text>
</comment>
<feature type="non-terminal residue" evidence="1">
    <location>
        <position position="113"/>
    </location>
</feature>
<dbReference type="AlphaFoldDB" id="A0AAE0VRC0"/>
<protein>
    <submittedName>
        <fullName evidence="1">Uncharacterized protein</fullName>
    </submittedName>
</protein>
<evidence type="ECO:0000313" key="2">
    <source>
        <dbReference type="Proteomes" id="UP001195483"/>
    </source>
</evidence>
<feature type="non-terminal residue" evidence="1">
    <location>
        <position position="1"/>
    </location>
</feature>
<reference evidence="1" key="1">
    <citation type="journal article" date="2021" name="Genome Biol. Evol.">
        <title>A High-Quality Reference Genome for a Parasitic Bivalve with Doubly Uniparental Inheritance (Bivalvia: Unionida).</title>
        <authorList>
            <person name="Smith C.H."/>
        </authorList>
    </citation>
    <scope>NUCLEOTIDE SEQUENCE</scope>
    <source>
        <strain evidence="1">CHS0354</strain>
    </source>
</reference>
<reference evidence="1" key="3">
    <citation type="submission" date="2023-05" db="EMBL/GenBank/DDBJ databases">
        <authorList>
            <person name="Smith C.H."/>
        </authorList>
    </citation>
    <scope>NUCLEOTIDE SEQUENCE</scope>
    <source>
        <strain evidence="1">CHS0354</strain>
        <tissue evidence="1">Mantle</tissue>
    </source>
</reference>
<organism evidence="1 2">
    <name type="scientific">Potamilus streckersoni</name>
    <dbReference type="NCBI Taxonomy" id="2493646"/>
    <lineage>
        <taxon>Eukaryota</taxon>
        <taxon>Metazoa</taxon>
        <taxon>Spiralia</taxon>
        <taxon>Lophotrochozoa</taxon>
        <taxon>Mollusca</taxon>
        <taxon>Bivalvia</taxon>
        <taxon>Autobranchia</taxon>
        <taxon>Heteroconchia</taxon>
        <taxon>Palaeoheterodonta</taxon>
        <taxon>Unionida</taxon>
        <taxon>Unionoidea</taxon>
        <taxon>Unionidae</taxon>
        <taxon>Ambleminae</taxon>
        <taxon>Lampsilini</taxon>
        <taxon>Potamilus</taxon>
    </lineage>
</organism>
<dbReference type="EMBL" id="JAEAOA010000301">
    <property type="protein sequence ID" value="KAK3586200.1"/>
    <property type="molecule type" value="Genomic_DNA"/>
</dbReference>